<keyword evidence="1" id="KW-0472">Membrane</keyword>
<feature type="transmembrane region" description="Helical" evidence="1">
    <location>
        <begin position="12"/>
        <end position="41"/>
    </location>
</feature>
<dbReference type="AlphaFoldDB" id="A0A1H9U5L6"/>
<reference evidence="3" key="1">
    <citation type="submission" date="2016-10" db="EMBL/GenBank/DDBJ databases">
        <authorList>
            <person name="Varghese N."/>
            <person name="Submissions S."/>
        </authorList>
    </citation>
    <scope>NUCLEOTIDE SEQUENCE [LARGE SCALE GENOMIC DNA]</scope>
    <source>
        <strain evidence="3">S1b</strain>
    </source>
</reference>
<dbReference type="RefSeq" id="WP_143065842.1">
    <property type="nucleotide sequence ID" value="NZ_FOGW01000023.1"/>
</dbReference>
<evidence type="ECO:0000256" key="1">
    <source>
        <dbReference type="SAM" id="Phobius"/>
    </source>
</evidence>
<name>A0A1H9U5L6_9FIRM</name>
<organism evidence="2 3">
    <name type="scientific">Lachnobacterium bovis</name>
    <dbReference type="NCBI Taxonomy" id="140626"/>
    <lineage>
        <taxon>Bacteria</taxon>
        <taxon>Bacillati</taxon>
        <taxon>Bacillota</taxon>
        <taxon>Clostridia</taxon>
        <taxon>Lachnospirales</taxon>
        <taxon>Lachnospiraceae</taxon>
        <taxon>Lachnobacterium</taxon>
    </lineage>
</organism>
<dbReference type="Proteomes" id="UP000182471">
    <property type="component" value="Unassembled WGS sequence"/>
</dbReference>
<accession>A0A1H9U5L6</accession>
<keyword evidence="1" id="KW-0812">Transmembrane</keyword>
<protein>
    <submittedName>
        <fullName evidence="2">Uncharacterized protein</fullName>
    </submittedName>
</protein>
<evidence type="ECO:0000313" key="3">
    <source>
        <dbReference type="Proteomes" id="UP000182471"/>
    </source>
</evidence>
<sequence>MMKLEVKKFIKTNFTLLAITFVICIISAILCFYSESIMAFFSYKDEVKKSSSEKYKSLSYDFSKLKVSKTENGNYVLIDDRNKEFDLVSKNEIGSYAYNTQGKYFINYTEPFEEQRNKNIKKFEYDVYNLDKKKVTKRIDLKALLNKYCSDCWWTSKDIIENNVVYSVNGKTYITAGFVNPTVAEPIYYFCDRFKSTPKQDIVLLRQFGSEHDIRSNKNVSDGDYGWYLGEVTYGGLYISLDQKDIIKSLLYSSKNKRNVFQKVGSNNSKLEPDDIQYNFIYDKLNERKNPYDNMKKYPDEYRFTDSELVEHKEYSEDYYKNFLILDKIKTANGIESCFATDYTNPFCKVKIEFNSSALKSNMTNLFNKYPELKKYVGVKGKKITLFDHDLENDDQVLQLFTPDGKPLSFAGVKDDKVGEITGVADYCQKMKKYYETQKH</sequence>
<dbReference type="EMBL" id="FOGW01000023">
    <property type="protein sequence ID" value="SES04531.1"/>
    <property type="molecule type" value="Genomic_DNA"/>
</dbReference>
<gene>
    <name evidence="2" type="ORF">SAMN02910429_01939</name>
</gene>
<evidence type="ECO:0000313" key="2">
    <source>
        <dbReference type="EMBL" id="SES04531.1"/>
    </source>
</evidence>
<proteinExistence type="predicted"/>
<keyword evidence="3" id="KW-1185">Reference proteome</keyword>
<keyword evidence="1" id="KW-1133">Transmembrane helix</keyword>